<dbReference type="OrthoDB" id="9799347at2"/>
<dbReference type="GO" id="GO:0015036">
    <property type="term" value="F:disulfide oxidoreductase activity"/>
    <property type="evidence" value="ECO:0007669"/>
    <property type="project" value="InterPro"/>
</dbReference>
<evidence type="ECO:0000256" key="4">
    <source>
        <dbReference type="ARBA" id="ARBA00023157"/>
    </source>
</evidence>
<organism evidence="7 8">
    <name type="scientific">Luminiphilus syltensis NOR5-1B</name>
    <dbReference type="NCBI Taxonomy" id="565045"/>
    <lineage>
        <taxon>Bacteria</taxon>
        <taxon>Pseudomonadati</taxon>
        <taxon>Pseudomonadota</taxon>
        <taxon>Gammaproteobacteria</taxon>
        <taxon>Cellvibrionales</taxon>
        <taxon>Halieaceae</taxon>
        <taxon>Luminiphilus</taxon>
    </lineage>
</organism>
<reference evidence="8" key="1">
    <citation type="journal article" date="2013" name="BMC Microbiol.">
        <title>Taxonomy and evolution of bacteriochlorophyll a-containing members of the OM60/NOR5 clade of marine gammaproteobacteria: description of Luminiphilus syltensis gen. nov., sp. nov., reclassification of Haliea rubra as Pseudohaliea rubra gen. nov., comb. nov., and emendation of Chromatocurvus halotolerans.</title>
        <authorList>
            <person name="Spring S."/>
            <person name="Riedel T."/>
            <person name="Sproer C."/>
            <person name="Yan S."/>
            <person name="Harder J."/>
            <person name="Fuchs B.M."/>
        </authorList>
    </citation>
    <scope>NUCLEOTIDE SEQUENCE [LARGE SCALE GENOMIC DNA]</scope>
    <source>
        <strain evidence="8">NOR51-B</strain>
    </source>
</reference>
<evidence type="ECO:0000256" key="3">
    <source>
        <dbReference type="ARBA" id="ARBA00022748"/>
    </source>
</evidence>
<dbReference type="HOGENOM" id="CLU_042529_19_1_6"/>
<keyword evidence="3" id="KW-0201">Cytochrome c-type biogenesis</keyword>
<dbReference type="InterPro" id="IPR013766">
    <property type="entry name" value="Thioredoxin_domain"/>
</dbReference>
<evidence type="ECO:0000313" key="7">
    <source>
        <dbReference type="EMBL" id="EED35265.1"/>
    </source>
</evidence>
<dbReference type="EMBL" id="DS999411">
    <property type="protein sequence ID" value="EED35265.1"/>
    <property type="molecule type" value="Genomic_DNA"/>
</dbReference>
<evidence type="ECO:0000256" key="5">
    <source>
        <dbReference type="ARBA" id="ARBA00023284"/>
    </source>
</evidence>
<dbReference type="Proteomes" id="UP000004699">
    <property type="component" value="Unassembled WGS sequence"/>
</dbReference>
<comment type="subcellular location">
    <subcellularLocation>
        <location evidence="1">Cell inner membrane</location>
        <topology evidence="1">Single-pass membrane protein</topology>
        <orientation evidence="1">Periplasmic side</orientation>
    </subcellularLocation>
</comment>
<gene>
    <name evidence="7" type="ORF">NOR51B_1210</name>
</gene>
<dbReference type="PANTHER" id="PTHR42852:SF6">
    <property type="entry name" value="THIOL:DISULFIDE INTERCHANGE PROTEIN DSBE"/>
    <property type="match status" value="1"/>
</dbReference>
<dbReference type="eggNOG" id="COG0526">
    <property type="taxonomic scope" value="Bacteria"/>
</dbReference>
<keyword evidence="8" id="KW-1185">Reference proteome</keyword>
<dbReference type="Gene3D" id="3.40.30.10">
    <property type="entry name" value="Glutaredoxin"/>
    <property type="match status" value="1"/>
</dbReference>
<dbReference type="GO" id="GO:0005886">
    <property type="term" value="C:plasma membrane"/>
    <property type="evidence" value="ECO:0007669"/>
    <property type="project" value="UniProtKB-SubCell"/>
</dbReference>
<dbReference type="SUPFAM" id="SSF52833">
    <property type="entry name" value="Thioredoxin-like"/>
    <property type="match status" value="1"/>
</dbReference>
<dbReference type="RefSeq" id="WP_009020011.1">
    <property type="nucleotide sequence ID" value="NZ_DS999411.1"/>
</dbReference>
<evidence type="ECO:0000259" key="6">
    <source>
        <dbReference type="PROSITE" id="PS51352"/>
    </source>
</evidence>
<accession>B8KS76</accession>
<dbReference type="STRING" id="565045.NOR51B_1210"/>
<evidence type="ECO:0000313" key="8">
    <source>
        <dbReference type="Proteomes" id="UP000004699"/>
    </source>
</evidence>
<comment type="similarity">
    <text evidence="2">Belongs to the thioredoxin family. DsbE subfamily.</text>
</comment>
<dbReference type="PANTHER" id="PTHR42852">
    <property type="entry name" value="THIOL:DISULFIDE INTERCHANGE PROTEIN DSBE"/>
    <property type="match status" value="1"/>
</dbReference>
<evidence type="ECO:0000256" key="2">
    <source>
        <dbReference type="ARBA" id="ARBA00007758"/>
    </source>
</evidence>
<dbReference type="PROSITE" id="PS51352">
    <property type="entry name" value="THIOREDOXIN_2"/>
    <property type="match status" value="1"/>
</dbReference>
<dbReference type="GO" id="GO:0030288">
    <property type="term" value="C:outer membrane-bounded periplasmic space"/>
    <property type="evidence" value="ECO:0007669"/>
    <property type="project" value="InterPro"/>
</dbReference>
<dbReference type="InterPro" id="IPR036249">
    <property type="entry name" value="Thioredoxin-like_sf"/>
</dbReference>
<dbReference type="CDD" id="cd03010">
    <property type="entry name" value="TlpA_like_DsbE"/>
    <property type="match status" value="1"/>
</dbReference>
<protein>
    <submittedName>
        <fullName evidence="7">Periplasmic protein thiol--disulphide oxidoreductase DsbE</fullName>
    </submittedName>
</protein>
<dbReference type="NCBIfam" id="TIGR00385">
    <property type="entry name" value="dsbE"/>
    <property type="match status" value="1"/>
</dbReference>
<sequence length="175" mass="19247">MRRLRLFLPLAAFVLLAAVLYRGLSLDPTDLPSALIGRAVPAFELPDLDSGEPITEQDLRGQSALVNVWATWCYSCRVEHPYLLELADAGVPIFGLNYKDESAKAREWLADLGDPYTRTIADKEGALGLDLGVYGAPETYVVGANGTVLYRHVGVVDERVWRDILEPVYQAGSAR</sequence>
<feature type="domain" description="Thioredoxin" evidence="6">
    <location>
        <begin position="34"/>
        <end position="170"/>
    </location>
</feature>
<name>B8KS76_9GAMM</name>
<evidence type="ECO:0000256" key="1">
    <source>
        <dbReference type="ARBA" id="ARBA00004383"/>
    </source>
</evidence>
<dbReference type="InterPro" id="IPR004799">
    <property type="entry name" value="Periplasmic_diS_OxRdtase_DsbE"/>
</dbReference>
<dbReference type="InterPro" id="IPR050553">
    <property type="entry name" value="Thioredoxin_ResA/DsbE_sf"/>
</dbReference>
<keyword evidence="4" id="KW-1015">Disulfide bond</keyword>
<dbReference type="AlphaFoldDB" id="B8KS76"/>
<proteinExistence type="inferred from homology"/>
<dbReference type="GO" id="GO:0017004">
    <property type="term" value="P:cytochrome complex assembly"/>
    <property type="evidence" value="ECO:0007669"/>
    <property type="project" value="UniProtKB-KW"/>
</dbReference>
<dbReference type="InterPro" id="IPR013740">
    <property type="entry name" value="Redoxin"/>
</dbReference>
<dbReference type="Pfam" id="PF08534">
    <property type="entry name" value="Redoxin"/>
    <property type="match status" value="1"/>
</dbReference>
<keyword evidence="5" id="KW-0676">Redox-active center</keyword>